<dbReference type="EMBL" id="RBOM01000299">
    <property type="protein sequence ID" value="RMM59436.1"/>
    <property type="molecule type" value="Genomic_DNA"/>
</dbReference>
<gene>
    <name evidence="1" type="ORF">ALQ74_05162</name>
</gene>
<protein>
    <submittedName>
        <fullName evidence="1">Uncharacterized protein</fullName>
    </submittedName>
</protein>
<dbReference type="Proteomes" id="UP000279057">
    <property type="component" value="Unassembled WGS sequence"/>
</dbReference>
<evidence type="ECO:0000313" key="2">
    <source>
        <dbReference type="Proteomes" id="UP000279057"/>
    </source>
</evidence>
<reference evidence="1 2" key="1">
    <citation type="submission" date="2018-08" db="EMBL/GenBank/DDBJ databases">
        <title>Recombination of ecologically and evolutionarily significant loci maintains genetic cohesion in the Pseudomonas syringae species complex.</title>
        <authorList>
            <person name="Dillon M."/>
            <person name="Thakur S."/>
            <person name="Almeida R.N.D."/>
            <person name="Weir B.S."/>
            <person name="Guttman D.S."/>
        </authorList>
    </citation>
    <scope>NUCLEOTIDE SEQUENCE [LARGE SCALE GENOMIC DNA]</scope>
    <source>
        <strain evidence="1 2">ICMP 4332</strain>
    </source>
</reference>
<evidence type="ECO:0000313" key="1">
    <source>
        <dbReference type="EMBL" id="RMM59436.1"/>
    </source>
</evidence>
<organism evidence="1 2">
    <name type="scientific">Pseudomonas savastanoi pv. glycinea</name>
    <name type="common">Pseudomonas syringae pv. glycinea</name>
    <dbReference type="NCBI Taxonomy" id="318"/>
    <lineage>
        <taxon>Bacteria</taxon>
        <taxon>Pseudomonadati</taxon>
        <taxon>Pseudomonadota</taxon>
        <taxon>Gammaproteobacteria</taxon>
        <taxon>Pseudomonadales</taxon>
        <taxon>Pseudomonadaceae</taxon>
        <taxon>Pseudomonas</taxon>
    </lineage>
</organism>
<proteinExistence type="predicted"/>
<accession>A0A3M3FDQ1</accession>
<sequence length="40" mass="4718">MRNRRFTARFSFMFFLVRLIADGADENINNLRLAAALAWK</sequence>
<comment type="caution">
    <text evidence="1">The sequence shown here is derived from an EMBL/GenBank/DDBJ whole genome shotgun (WGS) entry which is preliminary data.</text>
</comment>
<name>A0A3M3FDQ1_PSESG</name>
<dbReference type="AlphaFoldDB" id="A0A3M3FDQ1"/>